<dbReference type="PROSITE" id="PS50943">
    <property type="entry name" value="HTH_CROC1"/>
    <property type="match status" value="1"/>
</dbReference>
<reference evidence="3 4" key="2">
    <citation type="journal article" date="2012" name="Stand. Genomic Sci.">
        <title>Complete genome sequence of the aquatic bacterium Runella slithyformis type strain (LSU 4(T)).</title>
        <authorList>
            <person name="Copeland A."/>
            <person name="Zhang X."/>
            <person name="Misra M."/>
            <person name="Lapidus A."/>
            <person name="Nolan M."/>
            <person name="Lucas S."/>
            <person name="Deshpande S."/>
            <person name="Cheng J.F."/>
            <person name="Tapia R."/>
            <person name="Goodwin L.A."/>
            <person name="Pitluck S."/>
            <person name="Liolios K."/>
            <person name="Pagani I."/>
            <person name="Ivanova N."/>
            <person name="Mikhailova N."/>
            <person name="Pati A."/>
            <person name="Chen A."/>
            <person name="Palaniappan K."/>
            <person name="Land M."/>
            <person name="Hauser L."/>
            <person name="Pan C."/>
            <person name="Jeffries C.D."/>
            <person name="Detter J.C."/>
            <person name="Brambilla E.M."/>
            <person name="Rohde M."/>
            <person name="Djao O.D."/>
            <person name="Goker M."/>
            <person name="Sikorski J."/>
            <person name="Tindall B.J."/>
            <person name="Woyke T."/>
            <person name="Bristow J."/>
            <person name="Eisen J.A."/>
            <person name="Markowitz V."/>
            <person name="Hugenholtz P."/>
            <person name="Kyrpides N.C."/>
            <person name="Klenk H.P."/>
            <person name="Mavromatis K."/>
        </authorList>
    </citation>
    <scope>NUCLEOTIDE SEQUENCE [LARGE SCALE GENOMIC DNA]</scope>
    <source>
        <strain evidence="4">ATCC 29530 / DSM 19594 / LMG 11500 / NCIMB 11436 / LSU 4</strain>
    </source>
</reference>
<dbReference type="PANTHER" id="PTHR46558:SF11">
    <property type="entry name" value="HTH-TYPE TRANSCRIPTIONAL REGULATOR XRE"/>
    <property type="match status" value="1"/>
</dbReference>
<dbReference type="PANTHER" id="PTHR46558">
    <property type="entry name" value="TRACRIPTIONAL REGULATORY PROTEIN-RELATED-RELATED"/>
    <property type="match status" value="1"/>
</dbReference>
<name>A0A7U4E7T8_RUNSL</name>
<feature type="domain" description="HTH cro/C1-type" evidence="2">
    <location>
        <begin position="7"/>
        <end position="61"/>
    </location>
</feature>
<proteinExistence type="predicted"/>
<accession>A0A7U4E7T8</accession>
<dbReference type="Proteomes" id="UP000000493">
    <property type="component" value="Chromosome"/>
</dbReference>
<keyword evidence="4" id="KW-1185">Reference proteome</keyword>
<reference evidence="4" key="1">
    <citation type="submission" date="2011-06" db="EMBL/GenBank/DDBJ databases">
        <title>The complete genome of chromosome of Runella slithyformis DSM 19594.</title>
        <authorList>
            <consortium name="US DOE Joint Genome Institute (JGI-PGF)"/>
            <person name="Lucas S."/>
            <person name="Han J."/>
            <person name="Lapidus A."/>
            <person name="Bruce D."/>
            <person name="Goodwin L."/>
            <person name="Pitluck S."/>
            <person name="Peters L."/>
            <person name="Kyrpides N."/>
            <person name="Mavromatis K."/>
            <person name="Ivanova N."/>
            <person name="Ovchinnikova G."/>
            <person name="Zhang X."/>
            <person name="Misra M."/>
            <person name="Detter J.C."/>
            <person name="Tapia R."/>
            <person name="Han C."/>
            <person name="Land M."/>
            <person name="Hauser L."/>
            <person name="Markowitz V."/>
            <person name="Cheng J.-F."/>
            <person name="Hugenholtz P."/>
            <person name="Woyke T."/>
            <person name="Wu D."/>
            <person name="Tindall B."/>
            <person name="Faehrich R."/>
            <person name="Brambilla E."/>
            <person name="Klenk H.-P."/>
            <person name="Eisen J.A."/>
        </authorList>
    </citation>
    <scope>NUCLEOTIDE SEQUENCE [LARGE SCALE GENOMIC DNA]</scope>
    <source>
        <strain evidence="4">ATCC 29530 / DSM 19594 / LMG 11500 / NCIMB 11436 / LSU 4</strain>
    </source>
</reference>
<dbReference type="RefSeq" id="WP_013929964.1">
    <property type="nucleotide sequence ID" value="NC_015703.1"/>
</dbReference>
<dbReference type="Gene3D" id="1.10.260.40">
    <property type="entry name" value="lambda repressor-like DNA-binding domains"/>
    <property type="match status" value="1"/>
</dbReference>
<dbReference type="KEGG" id="rsi:Runsl_4330"/>
<dbReference type="GO" id="GO:0003677">
    <property type="term" value="F:DNA binding"/>
    <property type="evidence" value="ECO:0007669"/>
    <property type="project" value="UniProtKB-KW"/>
</dbReference>
<evidence type="ECO:0000313" key="4">
    <source>
        <dbReference type="Proteomes" id="UP000000493"/>
    </source>
</evidence>
<dbReference type="CDD" id="cd00093">
    <property type="entry name" value="HTH_XRE"/>
    <property type="match status" value="1"/>
</dbReference>
<organism evidence="3 4">
    <name type="scientific">Runella slithyformis (strain ATCC 29530 / DSM 19594 / LMG 11500 / NCIMB 11436 / LSU 4)</name>
    <dbReference type="NCBI Taxonomy" id="761193"/>
    <lineage>
        <taxon>Bacteria</taxon>
        <taxon>Pseudomonadati</taxon>
        <taxon>Bacteroidota</taxon>
        <taxon>Cytophagia</taxon>
        <taxon>Cytophagales</taxon>
        <taxon>Spirosomataceae</taxon>
        <taxon>Runella</taxon>
    </lineage>
</organism>
<evidence type="ECO:0000256" key="1">
    <source>
        <dbReference type="ARBA" id="ARBA00023125"/>
    </source>
</evidence>
<dbReference type="Pfam" id="PF01381">
    <property type="entry name" value="HTH_3"/>
    <property type="match status" value="1"/>
</dbReference>
<protein>
    <submittedName>
        <fullName evidence="3">Helix-turn-helix domain protein</fullName>
    </submittedName>
</protein>
<keyword evidence="1" id="KW-0238">DNA-binding</keyword>
<gene>
    <name evidence="3" type="ordered locus">Runsl_4330</name>
</gene>
<evidence type="ECO:0000313" key="3">
    <source>
        <dbReference type="EMBL" id="AEI50668.1"/>
    </source>
</evidence>
<dbReference type="InterPro" id="IPR010982">
    <property type="entry name" value="Lambda_DNA-bd_dom_sf"/>
</dbReference>
<dbReference type="SMART" id="SM00530">
    <property type="entry name" value="HTH_XRE"/>
    <property type="match status" value="1"/>
</dbReference>
<dbReference type="SUPFAM" id="SSF47413">
    <property type="entry name" value="lambda repressor-like DNA-binding domains"/>
    <property type="match status" value="1"/>
</dbReference>
<evidence type="ECO:0000259" key="2">
    <source>
        <dbReference type="PROSITE" id="PS50943"/>
    </source>
</evidence>
<sequence length="169" mass="18899">MDLTKTIRTLRESKGLTQEDLADQLSVTRSNYAYLEGRGNKLTVEQLEKIAIALGVSVVELLTGEARKVVDSGEVEELKKEVKYLRNKQIQDEKKSKQDLLFMASMADKLAVEIKENQSGDIEELRHGMTELFKNLSVFLQMAANGESVYAIMEAMTSKIEKGLTGNNP</sequence>
<dbReference type="EMBL" id="CP002859">
    <property type="protein sequence ID" value="AEI50668.1"/>
    <property type="molecule type" value="Genomic_DNA"/>
</dbReference>
<dbReference type="AlphaFoldDB" id="A0A7U4E7T8"/>
<dbReference type="InterPro" id="IPR001387">
    <property type="entry name" value="Cro/C1-type_HTH"/>
</dbReference>